<organism evidence="5 6">
    <name type="scientific">Zunongwangia profunda (strain DSM 18752 / CCTCC AB 206139 / SM-A87)</name>
    <name type="common">Wangia profunda</name>
    <dbReference type="NCBI Taxonomy" id="655815"/>
    <lineage>
        <taxon>Bacteria</taxon>
        <taxon>Pseudomonadati</taxon>
        <taxon>Bacteroidota</taxon>
        <taxon>Flavobacteriia</taxon>
        <taxon>Flavobacteriales</taxon>
        <taxon>Flavobacteriaceae</taxon>
        <taxon>Zunongwangia</taxon>
    </lineage>
</organism>
<keyword evidence="3" id="KW-1133">Transmembrane helix</keyword>
<dbReference type="GO" id="GO:0005524">
    <property type="term" value="F:ATP binding"/>
    <property type="evidence" value="ECO:0007669"/>
    <property type="project" value="UniProtKB-KW"/>
</dbReference>
<dbReference type="InterPro" id="IPR036640">
    <property type="entry name" value="ABC1_TM_sf"/>
</dbReference>
<name>D5BLB5_ZUNPS</name>
<keyword evidence="5" id="KW-0547">Nucleotide-binding</keyword>
<evidence type="ECO:0000256" key="1">
    <source>
        <dbReference type="ARBA" id="ARBA00004651"/>
    </source>
</evidence>
<keyword evidence="6" id="KW-1185">Reference proteome</keyword>
<proteinExistence type="predicted"/>
<dbReference type="RefSeq" id="WP_013073125.1">
    <property type="nucleotide sequence ID" value="NC_014041.1"/>
</dbReference>
<dbReference type="HOGENOM" id="CLU_1562307_0_0_10"/>
<dbReference type="eggNOG" id="COG2274">
    <property type="taxonomic scope" value="Bacteria"/>
</dbReference>
<dbReference type="SUPFAM" id="SSF90123">
    <property type="entry name" value="ABC transporter transmembrane region"/>
    <property type="match status" value="1"/>
</dbReference>
<dbReference type="AlphaFoldDB" id="D5BLB5"/>
<evidence type="ECO:0000256" key="2">
    <source>
        <dbReference type="ARBA" id="ARBA00022692"/>
    </source>
</evidence>
<keyword evidence="5" id="KW-0067">ATP-binding</keyword>
<accession>D5BLB5</accession>
<evidence type="ECO:0000256" key="3">
    <source>
        <dbReference type="ARBA" id="ARBA00022989"/>
    </source>
</evidence>
<dbReference type="GO" id="GO:0005886">
    <property type="term" value="C:plasma membrane"/>
    <property type="evidence" value="ECO:0007669"/>
    <property type="project" value="UniProtKB-SubCell"/>
</dbReference>
<dbReference type="KEGG" id="zpr:ZPR_3733"/>
<dbReference type="EMBL" id="CP001650">
    <property type="protein sequence ID" value="ADF54041.1"/>
    <property type="molecule type" value="Genomic_DNA"/>
</dbReference>
<gene>
    <name evidence="5" type="ordered locus">ZPR_3733</name>
</gene>
<keyword evidence="4" id="KW-0472">Membrane</keyword>
<keyword evidence="2" id="KW-0812">Transmembrane</keyword>
<evidence type="ECO:0000313" key="6">
    <source>
        <dbReference type="Proteomes" id="UP000001654"/>
    </source>
</evidence>
<evidence type="ECO:0000256" key="4">
    <source>
        <dbReference type="ARBA" id="ARBA00023136"/>
    </source>
</evidence>
<comment type="subcellular location">
    <subcellularLocation>
        <location evidence="1">Cell membrane</location>
        <topology evidence="1">Multi-pass membrane protein</topology>
    </subcellularLocation>
</comment>
<sequence>MPKPKKSLEPNKINLKESFASLKFVPRFFKEIRKVNPLLFFANIASRILSAVIPLALLWVGKIIIDEVVVQIDAEVKDFSRLWIFVVAELGLAVLSDLLSRAVSLTDALLGDQYSINTSVKIIEKTAELNLDQLEDSEFYDKLERARRQTTGRVGLMSNILTQGEDVIVII</sequence>
<protein>
    <submittedName>
        <fullName evidence="5">ABC-type transporter ATP-binding and permease component</fullName>
    </submittedName>
</protein>
<reference evidence="5 6" key="1">
    <citation type="journal article" date="2010" name="BMC Genomics">
        <title>The complete genome of Zunongwangia profunda SM-A87 reveals its adaptation to the deep-sea environment and ecological role in sedimentary organic nitrogen degradation.</title>
        <authorList>
            <person name="Qin Q.L."/>
            <person name="Zhang X.Y."/>
            <person name="Wang X.M."/>
            <person name="Liu G.M."/>
            <person name="Chen X.L."/>
            <person name="Xie B.B."/>
            <person name="Dang H.Y."/>
            <person name="Zhou B.C."/>
            <person name="Yu J."/>
            <person name="Zhang Y.Z."/>
        </authorList>
    </citation>
    <scope>NUCLEOTIDE SEQUENCE [LARGE SCALE GENOMIC DNA]</scope>
    <source>
        <strain evidence="6">DSM 18752 / CCTCC AB 206139 / SM-A87</strain>
    </source>
</reference>
<evidence type="ECO:0000313" key="5">
    <source>
        <dbReference type="EMBL" id="ADF54041.1"/>
    </source>
</evidence>
<dbReference type="Proteomes" id="UP000001654">
    <property type="component" value="Chromosome"/>
</dbReference>
<dbReference type="STRING" id="655815.ZPR_3733"/>